<dbReference type="GO" id="GO:0005739">
    <property type="term" value="C:mitochondrion"/>
    <property type="evidence" value="ECO:0007669"/>
    <property type="project" value="GOC"/>
</dbReference>
<dbReference type="PANTHER" id="PTHR13156:SF0">
    <property type="entry name" value="NADH DEHYDROGENASE [UBIQUINONE] IRON-SULFUR PROTEIN 6, MITOCHONDRIAL"/>
    <property type="match status" value="1"/>
</dbReference>
<dbReference type="AlphaFoldDB" id="A0A452S5Y9"/>
<dbReference type="GO" id="GO:0006120">
    <property type="term" value="P:mitochondrial electron transport, NADH to ubiquinone"/>
    <property type="evidence" value="ECO:0007669"/>
    <property type="project" value="TreeGrafter"/>
</dbReference>
<dbReference type="STRING" id="9643.ENSUAMP00000027510"/>
<reference evidence="2" key="1">
    <citation type="submission" date="2016-06" db="EMBL/GenBank/DDBJ databases">
        <title>De novo assembly and RNA-Seq shows season-dependent expression and editing in black bear kidneys.</title>
        <authorList>
            <person name="Korstanje R."/>
            <person name="Srivastava A."/>
            <person name="Sarsani V.K."/>
            <person name="Sheehan S.M."/>
            <person name="Seger R.L."/>
            <person name="Barter M.E."/>
            <person name="Lindqvist C."/>
            <person name="Brody L.C."/>
            <person name="Mullikin J.C."/>
        </authorList>
    </citation>
    <scope>NUCLEOTIDE SEQUENCE [LARGE SCALE GENOMIC DNA]</scope>
</reference>
<accession>A0A452S5Y9</accession>
<reference evidence="1" key="3">
    <citation type="submission" date="2025-09" db="UniProtKB">
        <authorList>
            <consortium name="Ensembl"/>
        </authorList>
    </citation>
    <scope>IDENTIFICATION</scope>
</reference>
<dbReference type="Ensembl" id="ENSUAMT00000030744.1">
    <property type="protein sequence ID" value="ENSUAMP00000027510.1"/>
    <property type="gene ID" value="ENSUAMG00000021288.1"/>
</dbReference>
<dbReference type="Proteomes" id="UP000291022">
    <property type="component" value="Unassembled WGS sequence"/>
</dbReference>
<name>A0A452S5Y9_URSAM</name>
<evidence type="ECO:0000313" key="1">
    <source>
        <dbReference type="Ensembl" id="ENSUAMP00000027510.1"/>
    </source>
</evidence>
<protein>
    <submittedName>
        <fullName evidence="1">Uncharacterized protein</fullName>
    </submittedName>
</protein>
<reference evidence="1" key="2">
    <citation type="submission" date="2025-08" db="UniProtKB">
        <authorList>
            <consortium name="Ensembl"/>
        </authorList>
    </citation>
    <scope>IDENTIFICATION</scope>
</reference>
<organism evidence="1 2">
    <name type="scientific">Ursus americanus</name>
    <name type="common">American black bear</name>
    <name type="synonym">Euarctos americanus</name>
    <dbReference type="NCBI Taxonomy" id="9643"/>
    <lineage>
        <taxon>Eukaryota</taxon>
        <taxon>Metazoa</taxon>
        <taxon>Chordata</taxon>
        <taxon>Craniata</taxon>
        <taxon>Vertebrata</taxon>
        <taxon>Euteleostomi</taxon>
        <taxon>Mammalia</taxon>
        <taxon>Eutheria</taxon>
        <taxon>Laurasiatheria</taxon>
        <taxon>Carnivora</taxon>
        <taxon>Caniformia</taxon>
        <taxon>Ursidae</taxon>
        <taxon>Ursus</taxon>
    </lineage>
</organism>
<keyword evidence="2" id="KW-1185">Reference proteome</keyword>
<dbReference type="GeneTree" id="ENSGT00940000168340"/>
<sequence>MSAGSSPTAHDFCTRGTSASRQFCRSTGNSCTCPPLPQSVKTAHTGQVQDGKDYRKTRFVGSQKDVNENFATGLIAEQPLTEAESPEVVCDSSGVALGPPEVYINRDKEAKTGTCAPGDCRCQS</sequence>
<evidence type="ECO:0000313" key="2">
    <source>
        <dbReference type="Proteomes" id="UP000291022"/>
    </source>
</evidence>
<dbReference type="OMA" id="GPPEVYI"/>
<dbReference type="PANTHER" id="PTHR13156">
    <property type="entry name" value="NADH-UBIQUINONE OXIDOREDUCTASE 13 KD-A SUBUNIT"/>
    <property type="match status" value="1"/>
</dbReference>
<proteinExistence type="predicted"/>